<dbReference type="GO" id="GO:0009097">
    <property type="term" value="P:isoleucine biosynthetic process"/>
    <property type="evidence" value="ECO:0007669"/>
    <property type="project" value="TreeGrafter"/>
</dbReference>
<evidence type="ECO:0000313" key="5">
    <source>
        <dbReference type="EMBL" id="GIM83824.1"/>
    </source>
</evidence>
<dbReference type="SUPFAM" id="SSF53686">
    <property type="entry name" value="Tryptophan synthase beta subunit-like PLP-dependent enzymes"/>
    <property type="match status" value="1"/>
</dbReference>
<evidence type="ECO:0000259" key="4">
    <source>
        <dbReference type="Pfam" id="PF00291"/>
    </source>
</evidence>
<name>A0A919VYX2_9ACTN</name>
<comment type="cofactor">
    <cofactor evidence="1">
        <name>pyridoxal 5'-phosphate</name>
        <dbReference type="ChEBI" id="CHEBI:597326"/>
    </cofactor>
</comment>
<dbReference type="Gene3D" id="3.40.50.1100">
    <property type="match status" value="2"/>
</dbReference>
<dbReference type="InterPro" id="IPR001926">
    <property type="entry name" value="TrpB-like_PALP"/>
</dbReference>
<dbReference type="Proteomes" id="UP000680865">
    <property type="component" value="Unassembled WGS sequence"/>
</dbReference>
<keyword evidence="2" id="KW-0663">Pyridoxal phosphate</keyword>
<keyword evidence="3" id="KW-0456">Lyase</keyword>
<proteinExistence type="predicted"/>
<dbReference type="Pfam" id="PF00291">
    <property type="entry name" value="PALP"/>
    <property type="match status" value="1"/>
</dbReference>
<dbReference type="GO" id="GO:0004794">
    <property type="term" value="F:threonine deaminase activity"/>
    <property type="evidence" value="ECO:0007669"/>
    <property type="project" value="TreeGrafter"/>
</dbReference>
<gene>
    <name evidence="5" type="primary">ilvA_2</name>
    <name evidence="5" type="ORF">Aco04nite_88420</name>
</gene>
<protein>
    <submittedName>
        <fullName evidence="5">Threonine dehydratase</fullName>
    </submittedName>
</protein>
<evidence type="ECO:0000256" key="3">
    <source>
        <dbReference type="ARBA" id="ARBA00023239"/>
    </source>
</evidence>
<evidence type="ECO:0000256" key="1">
    <source>
        <dbReference type="ARBA" id="ARBA00001933"/>
    </source>
</evidence>
<dbReference type="PANTHER" id="PTHR48078:SF6">
    <property type="entry name" value="L-THREONINE DEHYDRATASE CATABOLIC TDCB"/>
    <property type="match status" value="1"/>
</dbReference>
<dbReference type="GO" id="GO:0003941">
    <property type="term" value="F:L-serine ammonia-lyase activity"/>
    <property type="evidence" value="ECO:0007669"/>
    <property type="project" value="TreeGrafter"/>
</dbReference>
<evidence type="ECO:0000256" key="2">
    <source>
        <dbReference type="ARBA" id="ARBA00022898"/>
    </source>
</evidence>
<accession>A0A919VYX2</accession>
<dbReference type="PANTHER" id="PTHR48078">
    <property type="entry name" value="THREONINE DEHYDRATASE, MITOCHONDRIAL-RELATED"/>
    <property type="match status" value="1"/>
</dbReference>
<evidence type="ECO:0000313" key="6">
    <source>
        <dbReference type="Proteomes" id="UP000680865"/>
    </source>
</evidence>
<organism evidence="5 6">
    <name type="scientific">Winogradskya consettensis</name>
    <dbReference type="NCBI Taxonomy" id="113560"/>
    <lineage>
        <taxon>Bacteria</taxon>
        <taxon>Bacillati</taxon>
        <taxon>Actinomycetota</taxon>
        <taxon>Actinomycetes</taxon>
        <taxon>Micromonosporales</taxon>
        <taxon>Micromonosporaceae</taxon>
        <taxon>Winogradskya</taxon>
    </lineage>
</organism>
<keyword evidence="6" id="KW-1185">Reference proteome</keyword>
<dbReference type="EMBL" id="BOQP01000058">
    <property type="protein sequence ID" value="GIM83824.1"/>
    <property type="molecule type" value="Genomic_DNA"/>
</dbReference>
<dbReference type="NCBIfam" id="NF006094">
    <property type="entry name" value="PRK08246.1"/>
    <property type="match status" value="1"/>
</dbReference>
<sequence length="302" mass="30812">MISRDAIEAAAQRIQGRARTTPVFDAGDVIYKLELVQHAGSFKTRGMLNKVLTAAEHGLPAAGIIAASGGNAGLAAAYAAREVGAPAEIYVPVTAPQVKVAKLAKLGARVTQIGNEYAEAYAAAVLRAEESGAVFCHAYDDADMVAGNGTLGLELLGQAEFDTVLVAVGGGGLIAGVAAALHGEKKVVAVEPVSARALNAALEAGAPVDVPVSGVAADSLGARRVGRIAYETAVEGKLTSVLVEDQAIVDARRYLWDEYRLAVEHGTAAAQAALTSGAYEPEAGERVVVLLCGANTNPSDLS</sequence>
<dbReference type="GO" id="GO:0006565">
    <property type="term" value="P:L-serine catabolic process"/>
    <property type="evidence" value="ECO:0007669"/>
    <property type="project" value="TreeGrafter"/>
</dbReference>
<dbReference type="GO" id="GO:0006567">
    <property type="term" value="P:L-threonine catabolic process"/>
    <property type="evidence" value="ECO:0007669"/>
    <property type="project" value="TreeGrafter"/>
</dbReference>
<feature type="domain" description="Tryptophan synthase beta chain-like PALP" evidence="4">
    <location>
        <begin position="28"/>
        <end position="293"/>
    </location>
</feature>
<dbReference type="InterPro" id="IPR050147">
    <property type="entry name" value="Ser/Thr_Dehydratase"/>
</dbReference>
<dbReference type="InterPro" id="IPR036052">
    <property type="entry name" value="TrpB-like_PALP_sf"/>
</dbReference>
<reference evidence="5" key="1">
    <citation type="submission" date="2021-03" db="EMBL/GenBank/DDBJ databases">
        <title>Whole genome shotgun sequence of Actinoplanes consettensis NBRC 14913.</title>
        <authorList>
            <person name="Komaki H."/>
            <person name="Tamura T."/>
        </authorList>
    </citation>
    <scope>NUCLEOTIDE SEQUENCE</scope>
    <source>
        <strain evidence="5">NBRC 14913</strain>
    </source>
</reference>
<comment type="caution">
    <text evidence="5">The sequence shown here is derived from an EMBL/GenBank/DDBJ whole genome shotgun (WGS) entry which is preliminary data.</text>
</comment>
<dbReference type="RefSeq" id="WP_213003163.1">
    <property type="nucleotide sequence ID" value="NZ_BAAATW010000004.1"/>
</dbReference>
<dbReference type="AlphaFoldDB" id="A0A919VYX2"/>